<dbReference type="PANTHER" id="PTHR46889:SF4">
    <property type="entry name" value="TRANSPOSASE INSO FOR INSERTION SEQUENCE ELEMENT IS911B-RELATED"/>
    <property type="match status" value="1"/>
</dbReference>
<dbReference type="NCBIfam" id="NF033516">
    <property type="entry name" value="transpos_IS3"/>
    <property type="match status" value="1"/>
</dbReference>
<dbReference type="InterPro" id="IPR001584">
    <property type="entry name" value="Integrase_cat-core"/>
</dbReference>
<dbReference type="PROSITE" id="PS50994">
    <property type="entry name" value="INTEGRASE"/>
    <property type="match status" value="1"/>
</dbReference>
<evidence type="ECO:0000256" key="1">
    <source>
        <dbReference type="ARBA" id="ARBA00002286"/>
    </source>
</evidence>
<name>A0A2V3VWQ7_9BACI</name>
<dbReference type="AlphaFoldDB" id="A0A2V3VWQ7"/>
<dbReference type="Pfam" id="PF13276">
    <property type="entry name" value="HTH_21"/>
    <property type="match status" value="1"/>
</dbReference>
<dbReference type="InterPro" id="IPR048020">
    <property type="entry name" value="Transpos_IS3"/>
</dbReference>
<evidence type="ECO:0000313" key="3">
    <source>
        <dbReference type="EMBL" id="PXW85291.1"/>
    </source>
</evidence>
<gene>
    <name evidence="3" type="ORF">DFR56_11159</name>
</gene>
<dbReference type="InterPro" id="IPR012337">
    <property type="entry name" value="RNaseH-like_sf"/>
</dbReference>
<dbReference type="Pfam" id="PF13333">
    <property type="entry name" value="rve_2"/>
    <property type="match status" value="1"/>
</dbReference>
<dbReference type="SUPFAM" id="SSF53098">
    <property type="entry name" value="Ribonuclease H-like"/>
    <property type="match status" value="1"/>
</dbReference>
<comment type="caution">
    <text evidence="3">The sequence shown here is derived from an EMBL/GenBank/DDBJ whole genome shotgun (WGS) entry which is preliminary data.</text>
</comment>
<protein>
    <submittedName>
        <fullName evidence="3">Transposase InsO family protein</fullName>
    </submittedName>
</protein>
<evidence type="ECO:0000259" key="2">
    <source>
        <dbReference type="PROSITE" id="PS50994"/>
    </source>
</evidence>
<keyword evidence="4" id="KW-1185">Reference proteome</keyword>
<evidence type="ECO:0000313" key="4">
    <source>
        <dbReference type="Proteomes" id="UP000247978"/>
    </source>
</evidence>
<organism evidence="3 4">
    <name type="scientific">Pseudogracilibacillus auburnensis</name>
    <dbReference type="NCBI Taxonomy" id="1494959"/>
    <lineage>
        <taxon>Bacteria</taxon>
        <taxon>Bacillati</taxon>
        <taxon>Bacillota</taxon>
        <taxon>Bacilli</taxon>
        <taxon>Bacillales</taxon>
        <taxon>Bacillaceae</taxon>
        <taxon>Pseudogracilibacillus</taxon>
    </lineage>
</organism>
<dbReference type="EMBL" id="QJJQ01000011">
    <property type="protein sequence ID" value="PXW85291.1"/>
    <property type="molecule type" value="Genomic_DNA"/>
</dbReference>
<reference evidence="3 4" key="1">
    <citation type="submission" date="2018-05" db="EMBL/GenBank/DDBJ databases">
        <title>Genomic Encyclopedia of Type Strains, Phase IV (KMG-IV): sequencing the most valuable type-strain genomes for metagenomic binning, comparative biology and taxonomic classification.</title>
        <authorList>
            <person name="Goeker M."/>
        </authorList>
    </citation>
    <scope>NUCLEOTIDE SEQUENCE [LARGE SCALE GENOMIC DNA]</scope>
    <source>
        <strain evidence="3 4">DSM 28556</strain>
    </source>
</reference>
<dbReference type="Proteomes" id="UP000247978">
    <property type="component" value="Unassembled WGS sequence"/>
</dbReference>
<accession>A0A2V3VWQ7</accession>
<dbReference type="InterPro" id="IPR036397">
    <property type="entry name" value="RNaseH_sf"/>
</dbReference>
<dbReference type="GO" id="GO:0003676">
    <property type="term" value="F:nucleic acid binding"/>
    <property type="evidence" value="ECO:0007669"/>
    <property type="project" value="InterPro"/>
</dbReference>
<comment type="function">
    <text evidence="1">Involved in the transposition of the insertion sequence.</text>
</comment>
<proteinExistence type="predicted"/>
<dbReference type="InterPro" id="IPR050900">
    <property type="entry name" value="Transposase_IS3/IS150/IS904"/>
</dbReference>
<dbReference type="InterPro" id="IPR025948">
    <property type="entry name" value="HTH-like_dom"/>
</dbReference>
<dbReference type="Gene3D" id="3.30.420.10">
    <property type="entry name" value="Ribonuclease H-like superfamily/Ribonuclease H"/>
    <property type="match status" value="1"/>
</dbReference>
<sequence length="283" mass="33271">MIGVSRSGYYAYVKRLDRKETEREKQNRIIDERITFHFYDNLESYGSPRIHRKLREVDRLVVSEKKVANRMKEMGLYAIPPKKHIHTTDSNHEKLVYENKLNRDFNPEVPNRVWATDITYIHTGEGFLYLNPILDLCSKRVISYAIDDSMDYRLPLRALKRALAVRNPKEGWIHHSDRGSQYCSNKYIETLKEAGATISMSRKANPYDNACIESFFASLKKEYLHKWVFHTKSQAIAAVQFYIEFYNRKRMHSTLGYATPIEYELAYKMAHKENAIQDQVTSA</sequence>
<feature type="domain" description="Integrase catalytic" evidence="2">
    <location>
        <begin position="106"/>
        <end position="268"/>
    </location>
</feature>
<dbReference type="Pfam" id="PF00665">
    <property type="entry name" value="rve"/>
    <property type="match status" value="1"/>
</dbReference>
<dbReference type="GO" id="GO:0015074">
    <property type="term" value="P:DNA integration"/>
    <property type="evidence" value="ECO:0007669"/>
    <property type="project" value="InterPro"/>
</dbReference>
<dbReference type="PANTHER" id="PTHR46889">
    <property type="entry name" value="TRANSPOSASE INSF FOR INSERTION SEQUENCE IS3B-RELATED"/>
    <property type="match status" value="1"/>
</dbReference>